<feature type="region of interest" description="Disordered" evidence="3">
    <location>
        <begin position="75"/>
        <end position="149"/>
    </location>
</feature>
<dbReference type="InterPro" id="IPR035979">
    <property type="entry name" value="RBD_domain_sf"/>
</dbReference>
<feature type="compositionally biased region" description="Polar residues" evidence="3">
    <location>
        <begin position="367"/>
        <end position="377"/>
    </location>
</feature>
<feature type="compositionally biased region" description="Polar residues" evidence="3">
    <location>
        <begin position="89"/>
        <end position="99"/>
    </location>
</feature>
<dbReference type="Proteomes" id="UP000230605">
    <property type="component" value="Chromosome 4"/>
</dbReference>
<evidence type="ECO:0000259" key="4">
    <source>
        <dbReference type="PROSITE" id="PS50102"/>
    </source>
</evidence>
<dbReference type="Gene3D" id="3.30.70.330">
    <property type="match status" value="3"/>
</dbReference>
<dbReference type="SUPFAM" id="SSF54928">
    <property type="entry name" value="RNA-binding domain, RBD"/>
    <property type="match status" value="3"/>
</dbReference>
<organism evidence="5 7">
    <name type="scientific">Cercospora beticola</name>
    <name type="common">Sugarbeet leaf spot fungus</name>
    <dbReference type="NCBI Taxonomy" id="122368"/>
    <lineage>
        <taxon>Eukaryota</taxon>
        <taxon>Fungi</taxon>
        <taxon>Dikarya</taxon>
        <taxon>Ascomycota</taxon>
        <taxon>Pezizomycotina</taxon>
        <taxon>Dothideomycetes</taxon>
        <taxon>Dothideomycetidae</taxon>
        <taxon>Mycosphaerellales</taxon>
        <taxon>Mycosphaerellaceae</taxon>
        <taxon>Cercospora</taxon>
    </lineage>
</organism>
<evidence type="ECO:0000256" key="2">
    <source>
        <dbReference type="PROSITE-ProRule" id="PRU00176"/>
    </source>
</evidence>
<reference evidence="6 8" key="2">
    <citation type="submission" date="2023-09" db="EMBL/GenBank/DDBJ databases">
        <title>Complete-Gapless Cercospora beticola genome.</title>
        <authorList>
            <person name="Wyatt N.A."/>
            <person name="Spanner R.E."/>
            <person name="Bolton M.D."/>
        </authorList>
    </citation>
    <scope>NUCLEOTIDE SEQUENCE [LARGE SCALE GENOMIC DNA]</scope>
    <source>
        <strain evidence="6">Cb09-40</strain>
    </source>
</reference>
<dbReference type="Proteomes" id="UP001302367">
    <property type="component" value="Chromosome 4"/>
</dbReference>
<dbReference type="EMBL" id="CP134187">
    <property type="protein sequence ID" value="WPB01196.1"/>
    <property type="molecule type" value="Genomic_DNA"/>
</dbReference>
<dbReference type="InterPro" id="IPR000504">
    <property type="entry name" value="RRM_dom"/>
</dbReference>
<feature type="compositionally biased region" description="Basic and acidic residues" evidence="3">
    <location>
        <begin position="100"/>
        <end position="109"/>
    </location>
</feature>
<feature type="domain" description="RRM" evidence="4">
    <location>
        <begin position="6"/>
        <end position="85"/>
    </location>
</feature>
<protein>
    <recommendedName>
        <fullName evidence="4">RRM domain-containing protein</fullName>
    </recommendedName>
</protein>
<feature type="domain" description="RRM" evidence="4">
    <location>
        <begin position="142"/>
        <end position="229"/>
    </location>
</feature>
<evidence type="ECO:0000313" key="7">
    <source>
        <dbReference type="Proteomes" id="UP000230605"/>
    </source>
</evidence>
<evidence type="ECO:0000256" key="1">
    <source>
        <dbReference type="ARBA" id="ARBA00022884"/>
    </source>
</evidence>
<dbReference type="GO" id="GO:0003723">
    <property type="term" value="F:RNA binding"/>
    <property type="evidence" value="ECO:0007669"/>
    <property type="project" value="UniProtKB-UniRule"/>
</dbReference>
<keyword evidence="1 2" id="KW-0694">RNA-binding</keyword>
<dbReference type="PROSITE" id="PS50102">
    <property type="entry name" value="RRM"/>
    <property type="match status" value="3"/>
</dbReference>
<sequence length="390" mass="43794">MAYDSPRLYVGNLPYSAQREDIEKLFADNNFEITKVDISIDSFSGRNPSYCFVEFRSQEDADRAMSSLQGIDLLGRPIRINPKTERRSNPNGERTPNRSFEQRGWRPREGPTGNANGSSYSTDRWNRNDNYSQSQSQGEDPKRVYVGGLPQLPDQQSVEAEIRSLFAEYEVQAISKLISPHSINGNDNGSSNYCFVDLATPEQAADAVKCLNGRPTPHDGTYRVSPAKGKRSTGPVDREPQPPPPASTRVFISGLPAIESQAELDNQIRELFAGLDIKEVSKLIVPHESKQIESGNHHYCFATFERQEEAERAVEAMNGSPTPNGGTYVIKFARERPAGGFSQGERFGGGYQPRFQQQREGQDSPRRFQQQREQGPQPTRDFGGNWRRKD</sequence>
<reference evidence="5 7" key="1">
    <citation type="submission" date="2015-10" db="EMBL/GenBank/DDBJ databases">
        <title>The cercosporin biosynthetic gene cluster was horizontally transferred to several fungal lineages and shown to be expanded in Cercospora beticola based on microsynteny with recipient genomes.</title>
        <authorList>
            <person name="De Jonge R."/>
            <person name="Ebert M.K."/>
            <person name="Suttle J.C."/>
            <person name="Jurick Ii W.M."/>
            <person name="Secor G.A."/>
            <person name="Thomma B.P."/>
            <person name="Van De Peer Y."/>
            <person name="Bolton M.D."/>
        </authorList>
    </citation>
    <scope>NUCLEOTIDE SEQUENCE [LARGE SCALE GENOMIC DNA]</scope>
    <source>
        <strain evidence="5 7">09-40</strain>
    </source>
</reference>
<keyword evidence="8" id="KW-1185">Reference proteome</keyword>
<feature type="region of interest" description="Disordered" evidence="3">
    <location>
        <begin position="339"/>
        <end position="390"/>
    </location>
</feature>
<accession>A0A2G5HL96</accession>
<dbReference type="SMART" id="SM00360">
    <property type="entry name" value="RRM"/>
    <property type="match status" value="3"/>
</dbReference>
<proteinExistence type="predicted"/>
<feature type="region of interest" description="Disordered" evidence="3">
    <location>
        <begin position="212"/>
        <end position="249"/>
    </location>
</feature>
<dbReference type="PANTHER" id="PTHR21245">
    <property type="entry name" value="HETEROGENEOUS NUCLEAR RIBONUCLEOPROTEIN"/>
    <property type="match status" value="1"/>
</dbReference>
<evidence type="ECO:0000313" key="8">
    <source>
        <dbReference type="Proteomes" id="UP001302367"/>
    </source>
</evidence>
<name>A0A2G5HL96_CERBT</name>
<dbReference type="OrthoDB" id="272703at2759"/>
<feature type="compositionally biased region" description="Polar residues" evidence="3">
    <location>
        <begin position="113"/>
        <end position="138"/>
    </location>
</feature>
<evidence type="ECO:0000313" key="6">
    <source>
        <dbReference type="EMBL" id="WPB01196.1"/>
    </source>
</evidence>
<dbReference type="EMBL" id="LKMD01000105">
    <property type="protein sequence ID" value="PIA93295.1"/>
    <property type="molecule type" value="Genomic_DNA"/>
</dbReference>
<dbReference type="AlphaFoldDB" id="A0A2G5HL96"/>
<dbReference type="InterPro" id="IPR012677">
    <property type="entry name" value="Nucleotide-bd_a/b_plait_sf"/>
</dbReference>
<dbReference type="CDD" id="cd00590">
    <property type="entry name" value="RRM_SF"/>
    <property type="match status" value="3"/>
</dbReference>
<feature type="domain" description="RRM" evidence="4">
    <location>
        <begin position="248"/>
        <end position="335"/>
    </location>
</feature>
<evidence type="ECO:0000313" key="5">
    <source>
        <dbReference type="EMBL" id="PIA93295.1"/>
    </source>
</evidence>
<evidence type="ECO:0000256" key="3">
    <source>
        <dbReference type="SAM" id="MobiDB-lite"/>
    </source>
</evidence>
<gene>
    <name evidence="5" type="ORF">CB0940_03990</name>
    <name evidence="6" type="ORF">RHO25_005819</name>
</gene>
<dbReference type="Pfam" id="PF00076">
    <property type="entry name" value="RRM_1"/>
    <property type="match status" value="3"/>
</dbReference>